<protein>
    <recommendedName>
        <fullName evidence="4">DUF2905 domain-containing protein</fullName>
    </recommendedName>
</protein>
<gene>
    <name evidence="2" type="ORF">SAMN02745135_01111</name>
</gene>
<organism evidence="2 3">
    <name type="scientific">Caloranaerobacter azorensis DSM 13643</name>
    <dbReference type="NCBI Taxonomy" id="1121264"/>
    <lineage>
        <taxon>Bacteria</taxon>
        <taxon>Bacillati</taxon>
        <taxon>Bacillota</taxon>
        <taxon>Tissierellia</taxon>
        <taxon>Tissierellales</taxon>
        <taxon>Thermohalobacteraceae</taxon>
        <taxon>Caloranaerobacter</taxon>
    </lineage>
</organism>
<sequence length="77" mass="8652">MSWGEKMESLGRFLVLTGFIFIILGGFLMLLQRLGLGKLPGDIVYQKGNFTFVFPIVTCIVLSIILSIILNIFSRLK</sequence>
<dbReference type="PANTHER" id="PTHR36443">
    <property type="entry name" value="BSR5223 PROTEIN"/>
    <property type="match status" value="1"/>
</dbReference>
<dbReference type="EMBL" id="FQXO01000024">
    <property type="protein sequence ID" value="SHH53293.1"/>
    <property type="molecule type" value="Genomic_DNA"/>
</dbReference>
<dbReference type="AlphaFoldDB" id="A0A1M5TSB5"/>
<evidence type="ECO:0000313" key="3">
    <source>
        <dbReference type="Proteomes" id="UP000183967"/>
    </source>
</evidence>
<keyword evidence="1" id="KW-0472">Membrane</keyword>
<evidence type="ECO:0000256" key="1">
    <source>
        <dbReference type="SAM" id="Phobius"/>
    </source>
</evidence>
<keyword evidence="1" id="KW-0812">Transmembrane</keyword>
<dbReference type="PANTHER" id="PTHR36443:SF1">
    <property type="entry name" value="BSR5223 PROTEIN"/>
    <property type="match status" value="1"/>
</dbReference>
<feature type="transmembrane region" description="Helical" evidence="1">
    <location>
        <begin position="12"/>
        <end position="32"/>
    </location>
</feature>
<dbReference type="Proteomes" id="UP000183967">
    <property type="component" value="Unassembled WGS sequence"/>
</dbReference>
<evidence type="ECO:0000313" key="2">
    <source>
        <dbReference type="EMBL" id="SHH53293.1"/>
    </source>
</evidence>
<dbReference type="Pfam" id="PF11146">
    <property type="entry name" value="DUF2905"/>
    <property type="match status" value="1"/>
</dbReference>
<accession>A0A1M5TSB5</accession>
<keyword evidence="3" id="KW-1185">Reference proteome</keyword>
<reference evidence="3" key="1">
    <citation type="submission" date="2016-11" db="EMBL/GenBank/DDBJ databases">
        <authorList>
            <person name="Varghese N."/>
            <person name="Submissions S."/>
        </authorList>
    </citation>
    <scope>NUCLEOTIDE SEQUENCE [LARGE SCALE GENOMIC DNA]</scope>
    <source>
        <strain evidence="3">DSM 13643</strain>
    </source>
</reference>
<proteinExistence type="predicted"/>
<evidence type="ECO:0008006" key="4">
    <source>
        <dbReference type="Google" id="ProtNLM"/>
    </source>
</evidence>
<name>A0A1M5TSB5_9FIRM</name>
<keyword evidence="1" id="KW-1133">Transmembrane helix</keyword>
<feature type="transmembrane region" description="Helical" evidence="1">
    <location>
        <begin position="52"/>
        <end position="73"/>
    </location>
</feature>
<dbReference type="InterPro" id="IPR021320">
    <property type="entry name" value="DUF2905"/>
</dbReference>